<dbReference type="InterPro" id="IPR011701">
    <property type="entry name" value="MFS"/>
</dbReference>
<gene>
    <name evidence="8" type="ORF">EKN06_10820</name>
</gene>
<dbReference type="GO" id="GO:0016020">
    <property type="term" value="C:membrane"/>
    <property type="evidence" value="ECO:0007669"/>
    <property type="project" value="UniProtKB-SubCell"/>
</dbReference>
<reference evidence="8 9" key="1">
    <citation type="submission" date="2018-12" db="EMBL/GenBank/DDBJ databases">
        <title>Croceicoccus ponticola sp. nov., a lipolytic bacterium isolated from seawater.</title>
        <authorList>
            <person name="Yoon J.-H."/>
        </authorList>
    </citation>
    <scope>NUCLEOTIDE SEQUENCE [LARGE SCALE GENOMIC DNA]</scope>
    <source>
        <strain evidence="8 9">GM-16</strain>
    </source>
</reference>
<dbReference type="InterPro" id="IPR036259">
    <property type="entry name" value="MFS_trans_sf"/>
</dbReference>
<keyword evidence="5 7" id="KW-1133">Transmembrane helix</keyword>
<feature type="transmembrane region" description="Helical" evidence="7">
    <location>
        <begin position="232"/>
        <end position="254"/>
    </location>
</feature>
<keyword evidence="9" id="KW-1185">Reference proteome</keyword>
<feature type="transmembrane region" description="Helical" evidence="7">
    <location>
        <begin position="88"/>
        <end position="107"/>
    </location>
</feature>
<dbReference type="PANTHER" id="PTHR12778:SF10">
    <property type="entry name" value="MAJOR FACILITATOR SUPERFAMILY DOMAIN-CONTAINING PROTEIN 3"/>
    <property type="match status" value="1"/>
</dbReference>
<dbReference type="PANTHER" id="PTHR12778">
    <property type="entry name" value="SOLUTE CARRIER FAMILY 33 ACETYL-COA TRANSPORTER -RELATED"/>
    <property type="match status" value="1"/>
</dbReference>
<keyword evidence="4 7" id="KW-0812">Transmembrane</keyword>
<name>A0A437GWK8_9SPHN</name>
<feature type="transmembrane region" description="Helical" evidence="7">
    <location>
        <begin position="266"/>
        <end position="288"/>
    </location>
</feature>
<comment type="subcellular location">
    <subcellularLocation>
        <location evidence="1">Membrane</location>
        <topology evidence="1">Multi-pass membrane protein</topology>
    </subcellularLocation>
</comment>
<dbReference type="Proteomes" id="UP000283003">
    <property type="component" value="Unassembled WGS sequence"/>
</dbReference>
<comment type="similarity">
    <text evidence="2">Belongs to the major facilitator superfamily.</text>
</comment>
<dbReference type="SUPFAM" id="SSF103473">
    <property type="entry name" value="MFS general substrate transporter"/>
    <property type="match status" value="1"/>
</dbReference>
<dbReference type="OrthoDB" id="9787815at2"/>
<evidence type="ECO:0000313" key="9">
    <source>
        <dbReference type="Proteomes" id="UP000283003"/>
    </source>
</evidence>
<dbReference type="Pfam" id="PF07690">
    <property type="entry name" value="MFS_1"/>
    <property type="match status" value="1"/>
</dbReference>
<evidence type="ECO:0000256" key="5">
    <source>
        <dbReference type="ARBA" id="ARBA00022989"/>
    </source>
</evidence>
<feature type="transmembrane region" description="Helical" evidence="7">
    <location>
        <begin position="385"/>
        <end position="407"/>
    </location>
</feature>
<keyword evidence="6 7" id="KW-0472">Membrane</keyword>
<feature type="transmembrane region" description="Helical" evidence="7">
    <location>
        <begin position="181"/>
        <end position="201"/>
    </location>
</feature>
<accession>A0A437GWK8</accession>
<dbReference type="RefSeq" id="WP_127612921.1">
    <property type="nucleotide sequence ID" value="NZ_RXOL01000004.1"/>
</dbReference>
<evidence type="ECO:0000256" key="3">
    <source>
        <dbReference type="ARBA" id="ARBA00022448"/>
    </source>
</evidence>
<feature type="transmembrane region" description="Helical" evidence="7">
    <location>
        <begin position="319"/>
        <end position="344"/>
    </location>
</feature>
<feature type="transmembrane region" description="Helical" evidence="7">
    <location>
        <begin position="356"/>
        <end position="373"/>
    </location>
</feature>
<evidence type="ECO:0000256" key="1">
    <source>
        <dbReference type="ARBA" id="ARBA00004141"/>
    </source>
</evidence>
<evidence type="ECO:0000256" key="4">
    <source>
        <dbReference type="ARBA" id="ARBA00022692"/>
    </source>
</evidence>
<feature type="transmembrane region" description="Helical" evidence="7">
    <location>
        <begin position="295"/>
        <end position="313"/>
    </location>
</feature>
<dbReference type="Gene3D" id="1.20.1250.20">
    <property type="entry name" value="MFS general substrate transporter like domains"/>
    <property type="match status" value="2"/>
</dbReference>
<keyword evidence="3" id="KW-0813">Transport</keyword>
<sequence>MTVHIEAESGEDLAHVSPGTVRNPVIFAPLFAPFGVGSGYVSVTLAYLLGEAGLTVAIIATLIAVNAWPQTVKMLWAPFVDTIGNPKAWYAVGAFSVGISILLMSILPKTEAQIPLFMALIAFSSVTSTFISMSAEIFMANQVPAEMRGRASGWSQAGNLGGAGIGGGVGLLLAENLAQPWISGVVIAVFCMACWLATLWLPRFVKITTELNYAGELKEVLRNVWAVARSRVGYLALLIMLLPIGSGGVPWAAISKEWEAGGNMVALVNGLAGGVASVVGALVAGFVCDRMELKRAYSLFGILVGIVAVGMAFTPRTPMVFVVGVLAYQVMIGMAYTGYAAIVLEAIGKKSAATNFNLMAALSNIPIAVMSMVDGYMHDTYGTDAMLLGELAFPAAALVLFWLFVALTGPRRRSA</sequence>
<dbReference type="EMBL" id="RXOL01000004">
    <property type="protein sequence ID" value="RVQ66500.1"/>
    <property type="molecule type" value="Genomic_DNA"/>
</dbReference>
<proteinExistence type="inferred from homology"/>
<evidence type="ECO:0000256" key="6">
    <source>
        <dbReference type="ARBA" id="ARBA00023136"/>
    </source>
</evidence>
<feature type="transmembrane region" description="Helical" evidence="7">
    <location>
        <begin position="45"/>
        <end position="68"/>
    </location>
</feature>
<evidence type="ECO:0000256" key="2">
    <source>
        <dbReference type="ARBA" id="ARBA00008335"/>
    </source>
</evidence>
<feature type="transmembrane region" description="Helical" evidence="7">
    <location>
        <begin position="114"/>
        <end position="135"/>
    </location>
</feature>
<dbReference type="InterPro" id="IPR004752">
    <property type="entry name" value="AmpG_permease/AT-1"/>
</dbReference>
<protein>
    <submittedName>
        <fullName evidence="8">MFS transporter</fullName>
    </submittedName>
</protein>
<comment type="caution">
    <text evidence="8">The sequence shown here is derived from an EMBL/GenBank/DDBJ whole genome shotgun (WGS) entry which is preliminary data.</text>
</comment>
<dbReference type="AlphaFoldDB" id="A0A437GWK8"/>
<dbReference type="GO" id="GO:0022857">
    <property type="term" value="F:transmembrane transporter activity"/>
    <property type="evidence" value="ECO:0007669"/>
    <property type="project" value="InterPro"/>
</dbReference>
<organism evidence="8 9">
    <name type="scientific">Croceicoccus ponticola</name>
    <dbReference type="NCBI Taxonomy" id="2217664"/>
    <lineage>
        <taxon>Bacteria</taxon>
        <taxon>Pseudomonadati</taxon>
        <taxon>Pseudomonadota</taxon>
        <taxon>Alphaproteobacteria</taxon>
        <taxon>Sphingomonadales</taxon>
        <taxon>Erythrobacteraceae</taxon>
        <taxon>Croceicoccus</taxon>
    </lineage>
</organism>
<evidence type="ECO:0000313" key="8">
    <source>
        <dbReference type="EMBL" id="RVQ66500.1"/>
    </source>
</evidence>
<evidence type="ECO:0000256" key="7">
    <source>
        <dbReference type="SAM" id="Phobius"/>
    </source>
</evidence>